<gene>
    <name evidence="1" type="ORF">COY96_00920</name>
</gene>
<feature type="non-terminal residue" evidence="1">
    <location>
        <position position="1"/>
    </location>
</feature>
<dbReference type="AlphaFoldDB" id="A0A2M7Q957"/>
<dbReference type="Proteomes" id="UP000230363">
    <property type="component" value="Unassembled WGS sequence"/>
</dbReference>
<evidence type="ECO:0000313" key="1">
    <source>
        <dbReference type="EMBL" id="PIY59605.1"/>
    </source>
</evidence>
<dbReference type="EMBL" id="PFKZ01000034">
    <property type="protein sequence ID" value="PIY59605.1"/>
    <property type="molecule type" value="Genomic_DNA"/>
</dbReference>
<organism evidence="1 2">
    <name type="scientific">Candidatus Wolfebacteria bacterium CG_4_10_14_0_8_um_filter_37_11</name>
    <dbReference type="NCBI Taxonomy" id="1975062"/>
    <lineage>
        <taxon>Bacteria</taxon>
        <taxon>Candidatus Wolfeibacteriota</taxon>
    </lineage>
</organism>
<proteinExistence type="predicted"/>
<reference evidence="2" key="1">
    <citation type="submission" date="2017-09" db="EMBL/GenBank/DDBJ databases">
        <title>Depth-based differentiation of microbial function through sediment-hosted aquifers and enrichment of novel symbionts in the deep terrestrial subsurface.</title>
        <authorList>
            <person name="Probst A.J."/>
            <person name="Ladd B."/>
            <person name="Jarett J.K."/>
            <person name="Geller-Mcgrath D.E."/>
            <person name="Sieber C.M.K."/>
            <person name="Emerson J.B."/>
            <person name="Anantharaman K."/>
            <person name="Thomas B.C."/>
            <person name="Malmstrom R."/>
            <person name="Stieglmeier M."/>
            <person name="Klingl A."/>
            <person name="Woyke T."/>
            <person name="Ryan C.M."/>
            <person name="Banfield J.F."/>
        </authorList>
    </citation>
    <scope>NUCLEOTIDE SEQUENCE [LARGE SCALE GENOMIC DNA]</scope>
</reference>
<name>A0A2M7Q957_9BACT</name>
<protein>
    <submittedName>
        <fullName evidence="1">Uncharacterized protein</fullName>
    </submittedName>
</protein>
<comment type="caution">
    <text evidence="1">The sequence shown here is derived from an EMBL/GenBank/DDBJ whole genome shotgun (WGS) entry which is preliminary data.</text>
</comment>
<feature type="non-terminal residue" evidence="1">
    <location>
        <position position="60"/>
    </location>
</feature>
<accession>A0A2M7Q957</accession>
<sequence>ADPNPIPPGQNECILSMRAFTTLTIKQVTLEYFPGGGYLQPTYVFKGDAYDEKVPGATEM</sequence>
<evidence type="ECO:0000313" key="2">
    <source>
        <dbReference type="Proteomes" id="UP000230363"/>
    </source>
</evidence>